<dbReference type="InterPro" id="IPR052201">
    <property type="entry name" value="LRR-containing_regulator"/>
</dbReference>
<reference evidence="4" key="1">
    <citation type="submission" date="2015-09" db="EMBL/GenBank/DDBJ databases">
        <authorList>
            <consortium name="Pathogen Informatics"/>
        </authorList>
    </citation>
    <scope>NUCLEOTIDE SEQUENCE [LARGE SCALE GENOMIC DNA]</scope>
    <source>
        <strain evidence="4">Lake Konstanz</strain>
    </source>
</reference>
<organism evidence="3 4">
    <name type="scientific">Bodo saltans</name>
    <name type="common">Flagellated protozoan</name>
    <dbReference type="NCBI Taxonomy" id="75058"/>
    <lineage>
        <taxon>Eukaryota</taxon>
        <taxon>Discoba</taxon>
        <taxon>Euglenozoa</taxon>
        <taxon>Kinetoplastea</taxon>
        <taxon>Metakinetoplastina</taxon>
        <taxon>Eubodonida</taxon>
        <taxon>Bodonidae</taxon>
        <taxon>Bodo</taxon>
    </lineage>
</organism>
<dbReference type="Proteomes" id="UP000051952">
    <property type="component" value="Unassembled WGS sequence"/>
</dbReference>
<dbReference type="Pfam" id="PF13516">
    <property type="entry name" value="LRR_6"/>
    <property type="match status" value="4"/>
</dbReference>
<feature type="compositionally biased region" description="Low complexity" evidence="2">
    <location>
        <begin position="13"/>
        <end position="25"/>
    </location>
</feature>
<keyword evidence="4" id="KW-1185">Reference proteome</keyword>
<dbReference type="SMART" id="SM00368">
    <property type="entry name" value="LRR_RI"/>
    <property type="match status" value="20"/>
</dbReference>
<dbReference type="Gene3D" id="3.80.10.10">
    <property type="entry name" value="Ribonuclease Inhibitor"/>
    <property type="match status" value="9"/>
</dbReference>
<name>A0A0S4JVG5_BODSA</name>
<dbReference type="SUPFAM" id="SSF52047">
    <property type="entry name" value="RNI-like"/>
    <property type="match status" value="5"/>
</dbReference>
<evidence type="ECO:0000256" key="1">
    <source>
        <dbReference type="ARBA" id="ARBA00022737"/>
    </source>
</evidence>
<proteinExistence type="predicted"/>
<keyword evidence="1" id="KW-0677">Repeat</keyword>
<dbReference type="OrthoDB" id="120976at2759"/>
<evidence type="ECO:0000313" key="4">
    <source>
        <dbReference type="Proteomes" id="UP000051952"/>
    </source>
</evidence>
<protein>
    <submittedName>
        <fullName evidence="3">Leucine-rich repeat protein, putative</fullName>
    </submittedName>
</protein>
<sequence>MSDEPNVNEHSSKAPTTTTASSAQPQESSIAWIQALQLTAEGRKEVVDHIYAIPLSDSMHHSVTEHTLVVDKYLLALMANDPALVELNVEHSFCTDVAVVALTDAMMCNSVLRSLTLSGNPLTDLSAVLLAHALTVNHTLESLVVRDVGFSLHGLKHLATALEHNDSLRILDVDRIVDPEQAQQCGEVLSKIQQLLHLHKYDPKVVASVKHVYRAACCATATQPTAEAGSSAIVVEKLSLKLPYDSQEEAQRREQQQQGDGGGGEDIAFMDHWAFQFAFASLEAAALLQPLAVQREDDANNTPPPCCRVIVIDVDLTGRRCIYDDAIVAMVRCVRNTHQAASHVHVRLGELRLGGTRISSNGIDQLTELLDSEATLLPNRSAAPLLNDVVLRSSDGVDTLSTFPEDSVERLRLGLALRSQPSVVKVAALRLFKDDSTLLHLSLLSTLVTTTASSSELVEESTLPEASSSHQLITDAAVSVLHPLLLRNRYLVSLEISHGDLTDTSAGLLGEFLAFTRTLQVLDLRGNQRLCKRGAARFIAKGLGSNKSIMSLNLSYTGVDTEGGCEIANALLHNRSLTVLDVSKNTSLTSGAVDAFAECVGIVNKVIREIRLTDCGIAAHDVQKLEHQIREAHEPPALRSVLTTLHGIGNGTLASTALTEIRLGVAVGHTDALMRDHSIELLSKALVGCSQVKWLDISGNAVTSEGMRILFQQLCTESSASRLEVLKVSRNPIGNVLEFSEACVELLKHHPYLTTLELKSMNLRSVGVQPILDALLEEHFPTNILHIDCGDNHCAEWQTTVIDLLLKSHSLGASLRTFLKLLWQAIYHTSYTPSTPQQLSFVNAKGVCRNRMSSLQFVELCCELLMLCTAGCRKLNFSNNLLEDDSVRVMATYLGAGMRVVSIDLRDNHITNQSLDVLMVQVLRSDTIHEIRVTGNAAVSVEAEKALKEALTITTQPKFLKNALLQLCDPRGGNEQAGSDEGGDNDHNHVLDASKQQNDHLTDERFDMLLDALCTNGASRMTSCTVANNHVGNKSLEKILRFATSGDERQRHVVQHLVHISFRNTMIQGHHVGALAAQILIALPNLTSLDLSSNELCDTPAKMTAFAQHSLPPLLSALEALDHVLSVHLEDCGLPISITEPILQVLELNNSGLKSVMRSLTSFDATLVSLSLCDTGLTERNLTVLLKTLSHHPIVQDLDLSGNDIGGEVATRILQWCHRVVPPVPLKPASPHRRSIAGGSSTSSGIFRMSLSGSVAGGGGTNAASAAAAPAPSSCRLRTLLLDRNHLGDHHAELLYDMLLHSQTLACVSVLDNELTPTVIFHKFVSSRQLFTENQVLTALHLDAKGIDVFEHERFSQRFVLNLPQLRYAVKDVLPRIAENASDITELNLAETEGCLCDTVCYELSEVLPYNIHVHTLTLVHGAISDEGLLALCRALTMNRSVTSLDLSHNNAITDIGVSGLFDVLCVNPIIREVRLEGNTQIGAVGIAKLMKALLSNHTVSVVALEPELAGAPKESSDAVDIALMLNRTHPNLKAFLLAEPEMSWTELDVSHSKTKFPGSTFADDACAYLCQQLAENTTVEVLNLSNNDLTFDSCYAISNLLNTNRSVTTLDASYNAFGTGVFHLIKSLQRNDVLTTLSLEGCMASEMYLETIALLVDLNRETSMLKAEALAIMDDPSHHRIFEVTGDECLPFNPTRPTRKKMALDDDAMPVVDRVMKFSSAIQDVRLVHHHITCSGLSWFAQHVAPRHHNILTMNLSHNHLDNDCISVLRSLVEDSLKQLRSFDISHNRLSEACIPSLIEMMEVCPTVEVCNIAGHDDSISAASRERIVFLELMNRIASEDARKQFIRASHHDPTLTTFDLSEYRADGRWRLNEHYMTLLAYVIPTNKHIRSLRMVDSAIDDDLLNVFCQRVLSKIQAQRNIGVADAPPVTTENFSDGSGLVELCLSENVLEDISVLVDAIINAAPHDEDEEDQAKYNSPENQEKRRRAVLTFEKLQLDNNKMILKSARYLAALMRQSSSLVELSVADNAWGRTGGVLIQSALCNSESILRISMEGPGIPNSIVEAARCSVESNAQHQGQAAITSAA</sequence>
<feature type="region of interest" description="Disordered" evidence="2">
    <location>
        <begin position="1"/>
        <end position="25"/>
    </location>
</feature>
<dbReference type="InterPro" id="IPR032675">
    <property type="entry name" value="LRR_dom_sf"/>
</dbReference>
<dbReference type="EMBL" id="CYKH01002227">
    <property type="protein sequence ID" value="CUG94237.1"/>
    <property type="molecule type" value="Genomic_DNA"/>
</dbReference>
<evidence type="ECO:0000256" key="2">
    <source>
        <dbReference type="SAM" id="MobiDB-lite"/>
    </source>
</evidence>
<evidence type="ECO:0000313" key="3">
    <source>
        <dbReference type="EMBL" id="CUG94237.1"/>
    </source>
</evidence>
<dbReference type="PANTHER" id="PTHR24111:SF0">
    <property type="entry name" value="LEUCINE-RICH REPEAT-CONTAINING PROTEIN"/>
    <property type="match status" value="1"/>
</dbReference>
<dbReference type="VEuPathDB" id="TriTrypDB:BSAL_47180"/>
<accession>A0A0S4JVG5</accession>
<dbReference type="InterPro" id="IPR001611">
    <property type="entry name" value="Leu-rich_rpt"/>
</dbReference>
<gene>
    <name evidence="3" type="ORF">BSAL_47180</name>
</gene>
<feature type="region of interest" description="Disordered" evidence="2">
    <location>
        <begin position="971"/>
        <end position="991"/>
    </location>
</feature>
<dbReference type="PANTHER" id="PTHR24111">
    <property type="entry name" value="LEUCINE-RICH REPEAT-CONTAINING PROTEIN 34"/>
    <property type="match status" value="1"/>
</dbReference>